<name>A0A7S0W272_9CRYP</name>
<protein>
    <recommendedName>
        <fullName evidence="3">MORN repeat-containing protein 5</fullName>
    </recommendedName>
</protein>
<proteinExistence type="predicted"/>
<feature type="region of interest" description="Disordered" evidence="1">
    <location>
        <begin position="164"/>
        <end position="188"/>
    </location>
</feature>
<accession>A0A7S0W272</accession>
<dbReference type="EMBL" id="HBFN01030394">
    <property type="protein sequence ID" value="CAD8803885.1"/>
    <property type="molecule type" value="Transcribed_RNA"/>
</dbReference>
<reference evidence="2" key="1">
    <citation type="submission" date="2021-01" db="EMBL/GenBank/DDBJ databases">
        <authorList>
            <person name="Corre E."/>
            <person name="Pelletier E."/>
            <person name="Niang G."/>
            <person name="Scheremetjew M."/>
            <person name="Finn R."/>
            <person name="Kale V."/>
            <person name="Holt S."/>
            <person name="Cochrane G."/>
            <person name="Meng A."/>
            <person name="Brown T."/>
            <person name="Cohen L."/>
        </authorList>
    </citation>
    <scope>NUCLEOTIDE SEQUENCE</scope>
    <source>
        <strain evidence="2">CCMP443</strain>
    </source>
</reference>
<evidence type="ECO:0000313" key="2">
    <source>
        <dbReference type="EMBL" id="CAD8803885.1"/>
    </source>
</evidence>
<gene>
    <name evidence="2" type="ORF">HTEP1355_LOCUS17563</name>
</gene>
<evidence type="ECO:0000256" key="1">
    <source>
        <dbReference type="SAM" id="MobiDB-lite"/>
    </source>
</evidence>
<dbReference type="AlphaFoldDB" id="A0A7S0W272"/>
<organism evidence="2">
    <name type="scientific">Hemiselmis tepida</name>
    <dbReference type="NCBI Taxonomy" id="464990"/>
    <lineage>
        <taxon>Eukaryota</taxon>
        <taxon>Cryptophyceae</taxon>
        <taxon>Cryptomonadales</taxon>
        <taxon>Hemiselmidaceae</taxon>
        <taxon>Hemiselmis</taxon>
    </lineage>
</organism>
<sequence>MLYKDGTVYEGQFAMGLPDGKCVVKFPNVEKEGGGFYPGAVFEGMCTKAEAEGAGVFKYPATEERKGHWSAGELQYEDGEESMLGQGANAMTGISGASAAAIGGEVSLNMDMRSLKRGAPKPAEAAQDEAPSQLMGFSDVSGAAMGEQVSLDLGMRSMKRRLKGDGEVQGSGEAWHEHEEEEEGQETLTTNYGSMAFTAQDHHGEEVELQMPQASLLSMKRQTKA</sequence>
<evidence type="ECO:0008006" key="3">
    <source>
        <dbReference type="Google" id="ProtNLM"/>
    </source>
</evidence>
<dbReference type="SUPFAM" id="SSF82185">
    <property type="entry name" value="Histone H3 K4-specific methyltransferase SET7/9 N-terminal domain"/>
    <property type="match status" value="1"/>
</dbReference>